<evidence type="ECO:0000313" key="3">
    <source>
        <dbReference type="Proteomes" id="UP001499854"/>
    </source>
</evidence>
<organism evidence="2 3">
    <name type="scientific">Catenulispora subtropica</name>
    <dbReference type="NCBI Taxonomy" id="450798"/>
    <lineage>
        <taxon>Bacteria</taxon>
        <taxon>Bacillati</taxon>
        <taxon>Actinomycetota</taxon>
        <taxon>Actinomycetes</taxon>
        <taxon>Catenulisporales</taxon>
        <taxon>Catenulisporaceae</taxon>
        <taxon>Catenulispora</taxon>
    </lineage>
</organism>
<feature type="compositionally biased region" description="Polar residues" evidence="1">
    <location>
        <begin position="121"/>
        <end position="131"/>
    </location>
</feature>
<evidence type="ECO:0008006" key="4">
    <source>
        <dbReference type="Google" id="ProtNLM"/>
    </source>
</evidence>
<protein>
    <recommendedName>
        <fullName evidence="4">Transposase</fullName>
    </recommendedName>
</protein>
<evidence type="ECO:0000313" key="2">
    <source>
        <dbReference type="EMBL" id="GAA1957507.1"/>
    </source>
</evidence>
<sequence>MLCVRPRAHAHKETGVTIFEVPAARVEALGVLSGFRTSFYDCLTARGDALFELADALLCTNGPVKTLADLALAREHRRHRHHGLRDPVAHRGASPLLRAGPPAHAPLVAHLKNKLRRTTQDAHASASTARRSGTVPCGANPGHSSRRCGLLVG</sequence>
<evidence type="ECO:0000256" key="1">
    <source>
        <dbReference type="SAM" id="MobiDB-lite"/>
    </source>
</evidence>
<name>A0ABN2QSX5_9ACTN</name>
<dbReference type="EMBL" id="BAAAQM010000004">
    <property type="protein sequence ID" value="GAA1957507.1"/>
    <property type="molecule type" value="Genomic_DNA"/>
</dbReference>
<dbReference type="Proteomes" id="UP001499854">
    <property type="component" value="Unassembled WGS sequence"/>
</dbReference>
<reference evidence="2 3" key="1">
    <citation type="journal article" date="2019" name="Int. J. Syst. Evol. Microbiol.">
        <title>The Global Catalogue of Microorganisms (GCM) 10K type strain sequencing project: providing services to taxonomists for standard genome sequencing and annotation.</title>
        <authorList>
            <consortium name="The Broad Institute Genomics Platform"/>
            <consortium name="The Broad Institute Genome Sequencing Center for Infectious Disease"/>
            <person name="Wu L."/>
            <person name="Ma J."/>
        </authorList>
    </citation>
    <scope>NUCLEOTIDE SEQUENCE [LARGE SCALE GENOMIC DNA]</scope>
    <source>
        <strain evidence="2 3">JCM 16013</strain>
    </source>
</reference>
<proteinExistence type="predicted"/>
<feature type="region of interest" description="Disordered" evidence="1">
    <location>
        <begin position="114"/>
        <end position="153"/>
    </location>
</feature>
<gene>
    <name evidence="2" type="ORF">GCM10009838_11900</name>
</gene>
<accession>A0ABN2QSX5</accession>
<comment type="caution">
    <text evidence="2">The sequence shown here is derived from an EMBL/GenBank/DDBJ whole genome shotgun (WGS) entry which is preliminary data.</text>
</comment>
<keyword evidence="3" id="KW-1185">Reference proteome</keyword>